<feature type="transmembrane region" description="Helical" evidence="1">
    <location>
        <begin position="48"/>
        <end position="66"/>
    </location>
</feature>
<sequence>MTAQALTLRDPRLVYRFDAVLSLTMGLGLIVLAGPLAALVGWAPMHTILVGAGVFLLPWALFNWAIGAATGPDRLSLTLNIAGDALWAIASVALLVLYSAQMTGIGVTLILGQALAVAAVGAVKFVGRKLICA</sequence>
<keyword evidence="3" id="KW-1185">Reference proteome</keyword>
<keyword evidence="1" id="KW-0472">Membrane</keyword>
<keyword evidence="1" id="KW-1133">Transmembrane helix</keyword>
<dbReference type="RefSeq" id="WP_035081592.1">
    <property type="nucleotide sequence ID" value="NZ_JQGC01000006.1"/>
</dbReference>
<dbReference type="AlphaFoldDB" id="A0A087M414"/>
<reference evidence="2 3" key="1">
    <citation type="submission" date="2014-08" db="EMBL/GenBank/DDBJ databases">
        <authorList>
            <person name="Hassan Y.I."/>
            <person name="Lepp D."/>
            <person name="Zhou T."/>
        </authorList>
    </citation>
    <scope>NUCLEOTIDE SEQUENCE [LARGE SCALE GENOMIC DNA]</scope>
    <source>
        <strain evidence="2 3">IFO13584</strain>
    </source>
</reference>
<evidence type="ECO:0000256" key="1">
    <source>
        <dbReference type="SAM" id="Phobius"/>
    </source>
</evidence>
<feature type="transmembrane region" description="Helical" evidence="1">
    <location>
        <begin position="104"/>
        <end position="127"/>
    </location>
</feature>
<dbReference type="Proteomes" id="UP000028981">
    <property type="component" value="Unassembled WGS sequence"/>
</dbReference>
<gene>
    <name evidence="2" type="ORF">JP75_08815</name>
</gene>
<protein>
    <submittedName>
        <fullName evidence="2">Uncharacterized protein</fullName>
    </submittedName>
</protein>
<keyword evidence="1" id="KW-0812">Transmembrane</keyword>
<dbReference type="EMBL" id="JQGC01000006">
    <property type="protein sequence ID" value="KFL31617.1"/>
    <property type="molecule type" value="Genomic_DNA"/>
</dbReference>
<proteinExistence type="predicted"/>
<feature type="transmembrane region" description="Helical" evidence="1">
    <location>
        <begin position="20"/>
        <end position="42"/>
    </location>
</feature>
<dbReference type="OrthoDB" id="7950771at2"/>
<dbReference type="STRING" id="46914.JP75_08815"/>
<evidence type="ECO:0000313" key="2">
    <source>
        <dbReference type="EMBL" id="KFL31617.1"/>
    </source>
</evidence>
<evidence type="ECO:0000313" key="3">
    <source>
        <dbReference type="Proteomes" id="UP000028981"/>
    </source>
</evidence>
<accession>A0A087M414</accession>
<feature type="transmembrane region" description="Helical" evidence="1">
    <location>
        <begin position="78"/>
        <end position="98"/>
    </location>
</feature>
<comment type="caution">
    <text evidence="2">The sequence shown here is derived from an EMBL/GenBank/DDBJ whole genome shotgun (WGS) entry which is preliminary data.</text>
</comment>
<name>A0A087M414_9HYPH</name>
<organism evidence="2 3">
    <name type="scientific">Devosia riboflavina</name>
    <dbReference type="NCBI Taxonomy" id="46914"/>
    <lineage>
        <taxon>Bacteria</taxon>
        <taxon>Pseudomonadati</taxon>
        <taxon>Pseudomonadota</taxon>
        <taxon>Alphaproteobacteria</taxon>
        <taxon>Hyphomicrobiales</taxon>
        <taxon>Devosiaceae</taxon>
        <taxon>Devosia</taxon>
    </lineage>
</organism>